<dbReference type="EMBL" id="VSRR010001411">
    <property type="protein sequence ID" value="MPC25062.1"/>
    <property type="molecule type" value="Genomic_DNA"/>
</dbReference>
<feature type="region of interest" description="Disordered" evidence="1">
    <location>
        <begin position="13"/>
        <end position="48"/>
    </location>
</feature>
<evidence type="ECO:0000256" key="1">
    <source>
        <dbReference type="SAM" id="MobiDB-lite"/>
    </source>
</evidence>
<dbReference type="AlphaFoldDB" id="A0A5B7DTT3"/>
<gene>
    <name evidence="2" type="ORF">E2C01_018161</name>
</gene>
<dbReference type="Proteomes" id="UP000324222">
    <property type="component" value="Unassembled WGS sequence"/>
</dbReference>
<evidence type="ECO:0000313" key="3">
    <source>
        <dbReference type="Proteomes" id="UP000324222"/>
    </source>
</evidence>
<accession>A0A5B7DTT3</accession>
<sequence length="251" mass="26713">MKSVTLTASLKVRKSSGQARATTSSTLHWPSSSSSIATPPRSSSRHTRTVNTGIDVLPAMVGAGDEGGVEVQVVSTSVASGTVKLTQPCKVQLTVVVEEGRLSLFRYPSGQSRLTSWLTFPRPLVPQSIGTSPNCGVSAHTEVRRDIGVGEQSEGFLVSVWQCGLCKVLTFLTSDAGFENKPAVPGTLRHSGVADKVLLTVIVVKAVHGHFAQYNVHQSRRPHYVQIGSVRCLLAACGLGGAVRAKRGEWR</sequence>
<comment type="caution">
    <text evidence="2">The sequence shown here is derived from an EMBL/GenBank/DDBJ whole genome shotgun (WGS) entry which is preliminary data.</text>
</comment>
<feature type="compositionally biased region" description="Low complexity" evidence="1">
    <location>
        <begin position="22"/>
        <end position="42"/>
    </location>
</feature>
<evidence type="ECO:0000313" key="2">
    <source>
        <dbReference type="EMBL" id="MPC25062.1"/>
    </source>
</evidence>
<organism evidence="2 3">
    <name type="scientific">Portunus trituberculatus</name>
    <name type="common">Swimming crab</name>
    <name type="synonym">Neptunus trituberculatus</name>
    <dbReference type="NCBI Taxonomy" id="210409"/>
    <lineage>
        <taxon>Eukaryota</taxon>
        <taxon>Metazoa</taxon>
        <taxon>Ecdysozoa</taxon>
        <taxon>Arthropoda</taxon>
        <taxon>Crustacea</taxon>
        <taxon>Multicrustacea</taxon>
        <taxon>Malacostraca</taxon>
        <taxon>Eumalacostraca</taxon>
        <taxon>Eucarida</taxon>
        <taxon>Decapoda</taxon>
        <taxon>Pleocyemata</taxon>
        <taxon>Brachyura</taxon>
        <taxon>Eubrachyura</taxon>
        <taxon>Portunoidea</taxon>
        <taxon>Portunidae</taxon>
        <taxon>Portuninae</taxon>
        <taxon>Portunus</taxon>
    </lineage>
</organism>
<reference evidence="2 3" key="1">
    <citation type="submission" date="2019-05" db="EMBL/GenBank/DDBJ databases">
        <title>Another draft genome of Portunus trituberculatus and its Hox gene families provides insights of decapod evolution.</title>
        <authorList>
            <person name="Jeong J.-H."/>
            <person name="Song I."/>
            <person name="Kim S."/>
            <person name="Choi T."/>
            <person name="Kim D."/>
            <person name="Ryu S."/>
            <person name="Kim W."/>
        </authorList>
    </citation>
    <scope>NUCLEOTIDE SEQUENCE [LARGE SCALE GENOMIC DNA]</scope>
    <source>
        <tissue evidence="2">Muscle</tissue>
    </source>
</reference>
<protein>
    <submittedName>
        <fullName evidence="2">Uncharacterized protein</fullName>
    </submittedName>
</protein>
<name>A0A5B7DTT3_PORTR</name>
<proteinExistence type="predicted"/>
<keyword evidence="3" id="KW-1185">Reference proteome</keyword>